<keyword evidence="9 12" id="KW-0727">SH2 domain</keyword>
<feature type="non-terminal residue" evidence="15">
    <location>
        <position position="1214"/>
    </location>
</feature>
<keyword evidence="16" id="KW-1185">Reference proteome</keyword>
<dbReference type="InterPro" id="IPR036691">
    <property type="entry name" value="Endo/exonu/phosph_ase_sf"/>
</dbReference>
<keyword evidence="5" id="KW-0963">Cytoplasm</keyword>
<dbReference type="SMART" id="SM00128">
    <property type="entry name" value="IPPc"/>
    <property type="match status" value="1"/>
</dbReference>
<dbReference type="CDD" id="cd10343">
    <property type="entry name" value="SH2_SHIP"/>
    <property type="match status" value="1"/>
</dbReference>
<dbReference type="Gene3D" id="3.60.10.10">
    <property type="entry name" value="Endonuclease/exonuclease/phosphatase"/>
    <property type="match status" value="1"/>
</dbReference>
<evidence type="ECO:0000256" key="8">
    <source>
        <dbReference type="ARBA" id="ARBA00022859"/>
    </source>
</evidence>
<dbReference type="InterPro" id="IPR000980">
    <property type="entry name" value="SH2"/>
</dbReference>
<evidence type="ECO:0000256" key="9">
    <source>
        <dbReference type="ARBA" id="ARBA00022999"/>
    </source>
</evidence>
<dbReference type="InterPro" id="IPR057510">
    <property type="entry name" value="C2_SHIP1-2_first"/>
</dbReference>
<evidence type="ECO:0000259" key="14">
    <source>
        <dbReference type="PROSITE" id="PS50001"/>
    </source>
</evidence>
<gene>
    <name evidence="15" type="primary">Inpp5d</name>
    <name evidence="15" type="ORF">RHASIB_R08706</name>
</gene>
<dbReference type="Pfam" id="PF22669">
    <property type="entry name" value="Exo_endo_phos2"/>
    <property type="match status" value="1"/>
</dbReference>
<dbReference type="InterPro" id="IPR036860">
    <property type="entry name" value="SH2_dom_sf"/>
</dbReference>
<feature type="compositionally biased region" description="Basic and acidic residues" evidence="13">
    <location>
        <begin position="1185"/>
        <end position="1194"/>
    </location>
</feature>
<evidence type="ECO:0000313" key="15">
    <source>
        <dbReference type="EMBL" id="NXR61996.1"/>
    </source>
</evidence>
<dbReference type="Gene3D" id="3.30.505.10">
    <property type="entry name" value="SH2 domain"/>
    <property type="match status" value="1"/>
</dbReference>
<protein>
    <recommendedName>
        <fullName evidence="4">phosphatidylinositol-3,4,5-trisphosphate 5-phosphatase</fullName>
        <ecNumber evidence="4">3.1.3.86</ecNumber>
    </recommendedName>
</protein>
<dbReference type="GO" id="GO:0034485">
    <property type="term" value="F:phosphatidylinositol-3,4,5-trisphosphate 5-phosphatase activity"/>
    <property type="evidence" value="ECO:0007669"/>
    <property type="project" value="UniProtKB-EC"/>
</dbReference>
<feature type="compositionally biased region" description="Basic and acidic residues" evidence="13">
    <location>
        <begin position="1062"/>
        <end position="1076"/>
    </location>
</feature>
<dbReference type="GO" id="GO:0016020">
    <property type="term" value="C:membrane"/>
    <property type="evidence" value="ECO:0007669"/>
    <property type="project" value="UniProtKB-SubCell"/>
</dbReference>
<feature type="region of interest" description="Disordered" evidence="13">
    <location>
        <begin position="976"/>
        <end position="1214"/>
    </location>
</feature>
<dbReference type="GO" id="GO:0046856">
    <property type="term" value="P:phosphatidylinositol dephosphorylation"/>
    <property type="evidence" value="ECO:0007669"/>
    <property type="project" value="InterPro"/>
</dbReference>
<dbReference type="GO" id="GO:0045779">
    <property type="term" value="P:negative regulation of bone resorption"/>
    <property type="evidence" value="ECO:0007669"/>
    <property type="project" value="TreeGrafter"/>
</dbReference>
<feature type="domain" description="SH2" evidence="14">
    <location>
        <begin position="5"/>
        <end position="101"/>
    </location>
</feature>
<dbReference type="SUPFAM" id="SSF56219">
    <property type="entry name" value="DNase I-like"/>
    <property type="match status" value="1"/>
</dbReference>
<dbReference type="Pfam" id="PF24150">
    <property type="entry name" value="C2_SHIP1-2_first"/>
    <property type="match status" value="1"/>
</dbReference>
<dbReference type="GO" id="GO:0005829">
    <property type="term" value="C:cytosol"/>
    <property type="evidence" value="ECO:0007669"/>
    <property type="project" value="TreeGrafter"/>
</dbReference>
<evidence type="ECO:0000256" key="5">
    <source>
        <dbReference type="ARBA" id="ARBA00022490"/>
    </source>
</evidence>
<keyword evidence="6" id="KW-0597">Phosphoprotein</keyword>
<dbReference type="PRINTS" id="PR00401">
    <property type="entry name" value="SH2DOMAIN"/>
</dbReference>
<dbReference type="PANTHER" id="PTHR46051:SF3">
    <property type="entry name" value="PHOSPHATIDYLINOSITOL 3,4,5-TRISPHOSPHATE 5-PHOSPHATASE 1"/>
    <property type="match status" value="1"/>
</dbReference>
<dbReference type="GO" id="GO:0002376">
    <property type="term" value="P:immune system process"/>
    <property type="evidence" value="ECO:0007669"/>
    <property type="project" value="UniProtKB-KW"/>
</dbReference>
<dbReference type="Pfam" id="PF24147">
    <property type="entry name" value="C2_SHIP1-2_2nd"/>
    <property type="match status" value="1"/>
</dbReference>
<dbReference type="EC" id="3.1.3.86" evidence="4"/>
<evidence type="ECO:0000256" key="1">
    <source>
        <dbReference type="ARBA" id="ARBA00004170"/>
    </source>
</evidence>
<dbReference type="CDD" id="cd09100">
    <property type="entry name" value="INPP5c_SHIP1-INPP5D"/>
    <property type="match status" value="1"/>
</dbReference>
<keyword evidence="8" id="KW-0391">Immunity</keyword>
<dbReference type="GO" id="GO:0005856">
    <property type="term" value="C:cytoskeleton"/>
    <property type="evidence" value="ECO:0007669"/>
    <property type="project" value="UniProtKB-SubCell"/>
</dbReference>
<dbReference type="GO" id="GO:0050776">
    <property type="term" value="P:regulation of immune response"/>
    <property type="evidence" value="ECO:0007669"/>
    <property type="project" value="TreeGrafter"/>
</dbReference>
<evidence type="ECO:0000313" key="16">
    <source>
        <dbReference type="Proteomes" id="UP000587697"/>
    </source>
</evidence>
<dbReference type="EMBL" id="VWYO01009949">
    <property type="protein sequence ID" value="NXR61996.1"/>
    <property type="molecule type" value="Genomic_DNA"/>
</dbReference>
<evidence type="ECO:0000256" key="6">
    <source>
        <dbReference type="ARBA" id="ARBA00022553"/>
    </source>
</evidence>
<comment type="caution">
    <text evidence="15">The sequence shown here is derived from an EMBL/GenBank/DDBJ whole genome shotgun (WGS) entry which is preliminary data.</text>
</comment>
<keyword evidence="10" id="KW-0472">Membrane</keyword>
<evidence type="ECO:0000256" key="2">
    <source>
        <dbReference type="ARBA" id="ARBA00004245"/>
    </source>
</evidence>
<proteinExistence type="inferred from homology"/>
<feature type="compositionally biased region" description="Basic and acidic residues" evidence="13">
    <location>
        <begin position="1122"/>
        <end position="1132"/>
    </location>
</feature>
<dbReference type="Proteomes" id="UP000587697">
    <property type="component" value="Unassembled WGS sequence"/>
</dbReference>
<sequence length="1214" mass="137229">MDQCWYHGNITRSRAEDLLSKVGKDGSFLVRASESIASAYALCVLYRNCVYTYRILPDKENKLIVQASEGVPVKYFQNLEELIEYYKKENMGLVWHLKYPVPREEEEAADELEEDADLVPTPPVLPPRNILMAAPSSETKEASLLPENSRVTDVNKLSLSETLLQRLQYQDTSSVSDEHLKLIQDYLRVHIISDFESVQTGSSNLPQLKKLLTALCKGLFSEASRTLPSLECIQKVFEQQLHPGTHQRSQMLGEASPVNIVLKLNQLISLLSSIEEKVKTLLIEGPDSTHRHSLIPPVTFEVKTDSLGIFSKMQLKVDVEMGKLIIKRSKDGPEDKFYTHKKILQLIKSQKLPNKLVIVLETEKEKTQRKEYVFSDSKKREGFCQLLQQMKNKHSEQPEPDMITVFIGTWNMGAAPPPKKITSWFLSKGQGRTRDDTADYIPHDIYVIGTQEDPQGEKEWLETLRQSLQEITSISFKVIAIHTLWNIRIVVLAKPEHENRISHICTANVKTGIANTLGNKGAVGVSFMFNGTSFGFVNSHLTSGSEKKHRRNQNYMSILRFLTLGDKKLSPFNITHRFTHLFWLGDLNYRVEQPPMEAENIIQKIRQQQYPELLAFDQLLLERRDQKVFLQFEEEEITFAPTYRFERGTREKYAYTKQKATGMKYNLPSWCDRVLWKSYPMVHVVCQSYGCTTDIMTSDHSPVFATFEVGVTSQFVSKNDSKYTDSQGEIEFLHCYATLKTKSQTKFYIEFHSSCLESFVKSQEGENEDGNEGELVVKFVEALPKLTPIISDPEYLLDQHILISIKSSDSDESYGEGCIALRMEAAESLAPIHTVLTHHGEKTGIFQGEIKLQTSQGKQREKLYDFVKIERDEITGQKPKNISNLEPNKDWDQTNRKSKSTHLMAREAAAIARYWGSAVPSPDGLGKEDILRSTPTDISNPNYLGMAAFSQQPSATCQLKQTASSEQAPSLWNYEQQSKESTSLMGQSQSSSTSPSLSPLSPKPPLQPTANRSISGWSQEYPPPDVGKSTAEPVLQEEGQQRPEMFENPLYGSMGSKGKVAPKKEQEYAKALRKEQLPLPEQSCHLTKPQEPECSKTSGKQPSPPFLVPTQLFRSYTSPCQLEEKNTGEKSQGKPKMTTPLENSAPLKKLVKPSRAEVSLSIQGQQNKPPLPSKSRAVLDMQSSKSRDYRDSSELPHSGKHRLEEGPVSRTATP</sequence>
<evidence type="ECO:0000256" key="3">
    <source>
        <dbReference type="ARBA" id="ARBA00008734"/>
    </source>
</evidence>
<evidence type="ECO:0000256" key="11">
    <source>
        <dbReference type="ARBA" id="ARBA00023212"/>
    </source>
</evidence>
<feature type="region of interest" description="Disordered" evidence="13">
    <location>
        <begin position="878"/>
        <end position="900"/>
    </location>
</feature>
<evidence type="ECO:0000256" key="7">
    <source>
        <dbReference type="ARBA" id="ARBA00022801"/>
    </source>
</evidence>
<dbReference type="SMART" id="SM00252">
    <property type="entry name" value="SH2"/>
    <property type="match status" value="1"/>
</dbReference>
<dbReference type="GO" id="GO:0045579">
    <property type="term" value="P:positive regulation of B cell differentiation"/>
    <property type="evidence" value="ECO:0007669"/>
    <property type="project" value="TreeGrafter"/>
</dbReference>
<dbReference type="FunFam" id="3.60.10.10:FF:000005">
    <property type="entry name" value="phosphatidylinositol 3,4,5-trisphosphate 5-phosphatase 1"/>
    <property type="match status" value="1"/>
</dbReference>
<reference evidence="15 16" key="1">
    <citation type="submission" date="2019-09" db="EMBL/GenBank/DDBJ databases">
        <title>Bird 10,000 Genomes (B10K) Project - Family phase.</title>
        <authorList>
            <person name="Zhang G."/>
        </authorList>
    </citation>
    <scope>NUCLEOTIDE SEQUENCE [LARGE SCALE GENOMIC DNA]</scope>
    <source>
        <strain evidence="15">B10K-DU-002-26</strain>
        <tissue evidence="15">Muscle</tissue>
    </source>
</reference>
<dbReference type="Pfam" id="PF00017">
    <property type="entry name" value="SH2"/>
    <property type="match status" value="1"/>
</dbReference>
<comment type="subcellular location">
    <subcellularLocation>
        <location evidence="2">Cytoplasm</location>
        <location evidence="2">Cytoskeleton</location>
    </subcellularLocation>
    <subcellularLocation>
        <location evidence="1">Membrane</location>
        <topology evidence="1">Peripheral membrane protein</topology>
    </subcellularLocation>
</comment>
<dbReference type="PROSITE" id="PS50001">
    <property type="entry name" value="SH2"/>
    <property type="match status" value="1"/>
</dbReference>
<dbReference type="AlphaFoldDB" id="A0A7L2MQQ0"/>
<dbReference type="InterPro" id="IPR057509">
    <property type="entry name" value="C2_SHIP1-2_2nd"/>
</dbReference>
<dbReference type="GO" id="GO:0009968">
    <property type="term" value="P:negative regulation of signal transduction"/>
    <property type="evidence" value="ECO:0007669"/>
    <property type="project" value="TreeGrafter"/>
</dbReference>
<evidence type="ECO:0000256" key="12">
    <source>
        <dbReference type="PROSITE-ProRule" id="PRU00191"/>
    </source>
</evidence>
<feature type="compositionally biased region" description="Low complexity" evidence="13">
    <location>
        <begin position="981"/>
        <end position="1000"/>
    </location>
</feature>
<organism evidence="15 16">
    <name type="scientific">Rhadina sibilatrix</name>
    <dbReference type="NCBI Taxonomy" id="2585818"/>
    <lineage>
        <taxon>Eukaryota</taxon>
        <taxon>Metazoa</taxon>
        <taxon>Chordata</taxon>
        <taxon>Craniata</taxon>
        <taxon>Vertebrata</taxon>
        <taxon>Euteleostomi</taxon>
        <taxon>Archelosauria</taxon>
        <taxon>Archosauria</taxon>
        <taxon>Dinosauria</taxon>
        <taxon>Saurischia</taxon>
        <taxon>Theropoda</taxon>
        <taxon>Coelurosauria</taxon>
        <taxon>Aves</taxon>
        <taxon>Neognathae</taxon>
        <taxon>Neoaves</taxon>
        <taxon>Telluraves</taxon>
        <taxon>Australaves</taxon>
        <taxon>Passeriformes</taxon>
        <taxon>Sylvioidea</taxon>
        <taxon>Phylloscopidae</taxon>
        <taxon>Rhadina</taxon>
    </lineage>
</organism>
<evidence type="ECO:0000256" key="13">
    <source>
        <dbReference type="SAM" id="MobiDB-lite"/>
    </source>
</evidence>
<dbReference type="GO" id="GO:0045659">
    <property type="term" value="P:negative regulation of neutrophil differentiation"/>
    <property type="evidence" value="ECO:0007669"/>
    <property type="project" value="TreeGrafter"/>
</dbReference>
<accession>A0A7L2MQQ0</accession>
<keyword evidence="7" id="KW-0378">Hydrolase</keyword>
<dbReference type="PANTHER" id="PTHR46051">
    <property type="entry name" value="SH2 DOMAIN-CONTAINING PROTEIN"/>
    <property type="match status" value="1"/>
</dbReference>
<name>A0A7L2MQQ0_9PASS</name>
<comment type="similarity">
    <text evidence="3">Belongs to the inositol 1,4,5-trisphosphate 5-phosphatase family.</text>
</comment>
<dbReference type="InterPro" id="IPR000300">
    <property type="entry name" value="IPPc"/>
</dbReference>
<dbReference type="FunFam" id="3.30.505.10:FF:000035">
    <property type="entry name" value="phosphatidylinositol 3,4,5-trisphosphate 5-phosphatase 1"/>
    <property type="match status" value="1"/>
</dbReference>
<keyword evidence="11" id="KW-0206">Cytoskeleton</keyword>
<evidence type="ECO:0000256" key="4">
    <source>
        <dbReference type="ARBA" id="ARBA00012981"/>
    </source>
</evidence>
<feature type="non-terminal residue" evidence="15">
    <location>
        <position position="1"/>
    </location>
</feature>
<evidence type="ECO:0000256" key="10">
    <source>
        <dbReference type="ARBA" id="ARBA00023136"/>
    </source>
</evidence>
<dbReference type="SUPFAM" id="SSF55550">
    <property type="entry name" value="SH2 domain"/>
    <property type="match status" value="1"/>
</dbReference>